<protein>
    <submittedName>
        <fullName evidence="1">Zinc ribbon domain-containing protein</fullName>
    </submittedName>
</protein>
<sequence>MSTVEFTCSGCTQRIEVNEEMRETILSVGCPVCTTPATEDDFDE</sequence>
<reference evidence="1 2" key="1">
    <citation type="journal article" date="2019" name="Int. J. Syst. Evol. Microbiol.">
        <title>The Global Catalogue of Microorganisms (GCM) 10K type strain sequencing project: providing services to taxonomists for standard genome sequencing and annotation.</title>
        <authorList>
            <consortium name="The Broad Institute Genomics Platform"/>
            <consortium name="The Broad Institute Genome Sequencing Center for Infectious Disease"/>
            <person name="Wu L."/>
            <person name="Ma J."/>
        </authorList>
    </citation>
    <scope>NUCLEOTIDE SEQUENCE [LARGE SCALE GENOMIC DNA]</scope>
    <source>
        <strain evidence="1 2">CGMCC 1.3239</strain>
    </source>
</reference>
<gene>
    <name evidence="1" type="ORF">ACFQEU_06930</name>
</gene>
<evidence type="ECO:0000313" key="2">
    <source>
        <dbReference type="Proteomes" id="UP001596442"/>
    </source>
</evidence>
<dbReference type="AlphaFoldDB" id="A0ABD5SB28"/>
<dbReference type="EMBL" id="JBHSWW010000071">
    <property type="protein sequence ID" value="MFC6753201.1"/>
    <property type="molecule type" value="Genomic_DNA"/>
</dbReference>
<name>A0ABD5SB28_9EURY</name>
<proteinExistence type="predicted"/>
<dbReference type="RefSeq" id="WP_379780614.1">
    <property type="nucleotide sequence ID" value="NZ_JBHSWW010000071.1"/>
</dbReference>
<dbReference type="Pfam" id="PF24441">
    <property type="entry name" value="DUF7560"/>
    <property type="match status" value="1"/>
</dbReference>
<dbReference type="InterPro" id="IPR055982">
    <property type="entry name" value="DUF7560"/>
</dbReference>
<dbReference type="Proteomes" id="UP001596442">
    <property type="component" value="Unassembled WGS sequence"/>
</dbReference>
<comment type="caution">
    <text evidence="1">The sequence shown here is derived from an EMBL/GenBank/DDBJ whole genome shotgun (WGS) entry which is preliminary data.</text>
</comment>
<organism evidence="1 2">
    <name type="scientific">Halorubrum tibetense</name>
    <dbReference type="NCBI Taxonomy" id="175631"/>
    <lineage>
        <taxon>Archaea</taxon>
        <taxon>Methanobacteriati</taxon>
        <taxon>Methanobacteriota</taxon>
        <taxon>Stenosarchaea group</taxon>
        <taxon>Halobacteria</taxon>
        <taxon>Halobacteriales</taxon>
        <taxon>Haloferacaceae</taxon>
        <taxon>Halorubrum</taxon>
    </lineage>
</organism>
<evidence type="ECO:0000313" key="1">
    <source>
        <dbReference type="EMBL" id="MFC6753201.1"/>
    </source>
</evidence>
<accession>A0ABD5SB28</accession>
<keyword evidence="2" id="KW-1185">Reference proteome</keyword>